<accession>A0A8J4UJ97</accession>
<dbReference type="EMBL" id="QNUK01000015">
    <property type="protein sequence ID" value="KAF5908211.1"/>
    <property type="molecule type" value="Genomic_DNA"/>
</dbReference>
<comment type="caution">
    <text evidence="1">The sequence shown here is derived from an EMBL/GenBank/DDBJ whole genome shotgun (WGS) entry which is preliminary data.</text>
</comment>
<feature type="non-terminal residue" evidence="1">
    <location>
        <position position="72"/>
    </location>
</feature>
<evidence type="ECO:0000313" key="1">
    <source>
        <dbReference type="EMBL" id="KAF5908211.1"/>
    </source>
</evidence>
<gene>
    <name evidence="1" type="ORF">DAT39_002075</name>
</gene>
<evidence type="ECO:0000313" key="2">
    <source>
        <dbReference type="Proteomes" id="UP000727407"/>
    </source>
</evidence>
<proteinExistence type="predicted"/>
<dbReference type="AlphaFoldDB" id="A0A8J4UJ97"/>
<organism evidence="1 2">
    <name type="scientific">Clarias magur</name>
    <name type="common">Asian catfish</name>
    <name type="synonym">Macropteronotus magur</name>
    <dbReference type="NCBI Taxonomy" id="1594786"/>
    <lineage>
        <taxon>Eukaryota</taxon>
        <taxon>Metazoa</taxon>
        <taxon>Chordata</taxon>
        <taxon>Craniata</taxon>
        <taxon>Vertebrata</taxon>
        <taxon>Euteleostomi</taxon>
        <taxon>Actinopterygii</taxon>
        <taxon>Neopterygii</taxon>
        <taxon>Teleostei</taxon>
        <taxon>Ostariophysi</taxon>
        <taxon>Siluriformes</taxon>
        <taxon>Clariidae</taxon>
        <taxon>Clarias</taxon>
    </lineage>
</organism>
<keyword evidence="2" id="KW-1185">Reference proteome</keyword>
<protein>
    <submittedName>
        <fullName evidence="1">Uncharacterized protein</fullName>
    </submittedName>
</protein>
<name>A0A8J4UJ97_CLAMG</name>
<sequence length="72" mass="8377">MEDELRRRGSAFCVSVSPVCTSPKKMRGKTLLRMRTVRLHSATERRFSRELRALDKATKCSFETRPSYVILE</sequence>
<reference evidence="1" key="1">
    <citation type="submission" date="2020-07" db="EMBL/GenBank/DDBJ databases">
        <title>Clarias magur genome sequencing, assembly and annotation.</title>
        <authorList>
            <person name="Kushwaha B."/>
            <person name="Kumar R."/>
            <person name="Das P."/>
            <person name="Joshi C.G."/>
            <person name="Kumar D."/>
            <person name="Nagpure N.S."/>
            <person name="Pandey M."/>
            <person name="Agarwal S."/>
            <person name="Srivastava S."/>
            <person name="Singh M."/>
            <person name="Sahoo L."/>
            <person name="Jayasankar P."/>
            <person name="Meher P.K."/>
            <person name="Koringa P.G."/>
            <person name="Iquebal M.A."/>
            <person name="Das S.P."/>
            <person name="Bit A."/>
            <person name="Patnaik S."/>
            <person name="Patel N."/>
            <person name="Shah T.M."/>
            <person name="Hinsu A."/>
            <person name="Jena J.K."/>
        </authorList>
    </citation>
    <scope>NUCLEOTIDE SEQUENCE</scope>
    <source>
        <strain evidence="1">CIFAMagur01</strain>
        <tissue evidence="1">Testis</tissue>
    </source>
</reference>
<dbReference type="Proteomes" id="UP000727407">
    <property type="component" value="Unassembled WGS sequence"/>
</dbReference>